<dbReference type="Proteomes" id="UP000652231">
    <property type="component" value="Unassembled WGS sequence"/>
</dbReference>
<keyword evidence="2" id="KW-1185">Reference proteome</keyword>
<evidence type="ECO:0000313" key="2">
    <source>
        <dbReference type="Proteomes" id="UP000652231"/>
    </source>
</evidence>
<protein>
    <submittedName>
        <fullName evidence="1">Uncharacterized protein</fullName>
    </submittedName>
</protein>
<dbReference type="RefSeq" id="WP_188439562.1">
    <property type="nucleotide sequence ID" value="NZ_BMGK01000002.1"/>
</dbReference>
<evidence type="ECO:0000313" key="1">
    <source>
        <dbReference type="EMBL" id="GGD85710.1"/>
    </source>
</evidence>
<comment type="caution">
    <text evidence="1">The sequence shown here is derived from an EMBL/GenBank/DDBJ whole genome shotgun (WGS) entry which is preliminary data.</text>
</comment>
<reference evidence="1" key="1">
    <citation type="journal article" date="2014" name="Int. J. Syst. Evol. Microbiol.">
        <title>Complete genome sequence of Corynebacterium casei LMG S-19264T (=DSM 44701T), isolated from a smear-ripened cheese.</title>
        <authorList>
            <consortium name="US DOE Joint Genome Institute (JGI-PGF)"/>
            <person name="Walter F."/>
            <person name="Albersmeier A."/>
            <person name="Kalinowski J."/>
            <person name="Ruckert C."/>
        </authorList>
    </citation>
    <scope>NUCLEOTIDE SEQUENCE</scope>
    <source>
        <strain evidence="1">CGMCC 1.12924</strain>
    </source>
</reference>
<gene>
    <name evidence="1" type="ORF">GCM10011312_07200</name>
</gene>
<name>A0A8J2V867_9FLAO</name>
<proteinExistence type="predicted"/>
<dbReference type="AlphaFoldDB" id="A0A8J2V867"/>
<dbReference type="EMBL" id="BMGK01000002">
    <property type="protein sequence ID" value="GGD85710.1"/>
    <property type="molecule type" value="Genomic_DNA"/>
</dbReference>
<sequence>MCHSGPKKVTITISATSAVPYPPTISDGVNVGSTQTEDDNLTTSVQSGNVVVFQKAGDVGAISNIYETGGSNVFKKLPAIQSDGTWKGEIGAFPAGTIETYGITYTVDNVTYNQDPKIMINK</sequence>
<reference evidence="1" key="2">
    <citation type="submission" date="2020-09" db="EMBL/GenBank/DDBJ databases">
        <authorList>
            <person name="Sun Q."/>
            <person name="Zhou Y."/>
        </authorList>
    </citation>
    <scope>NUCLEOTIDE SEQUENCE</scope>
    <source>
        <strain evidence="1">CGMCC 1.12924</strain>
    </source>
</reference>
<organism evidence="1 2">
    <name type="scientific">Planktosalinus lacus</name>
    <dbReference type="NCBI Taxonomy" id="1526573"/>
    <lineage>
        <taxon>Bacteria</taxon>
        <taxon>Pseudomonadati</taxon>
        <taxon>Bacteroidota</taxon>
        <taxon>Flavobacteriia</taxon>
        <taxon>Flavobacteriales</taxon>
        <taxon>Flavobacteriaceae</taxon>
        <taxon>Planktosalinus</taxon>
    </lineage>
</organism>
<accession>A0A8J2V867</accession>